<dbReference type="HOGENOM" id="CLU_072629_0_0_1"/>
<dbReference type="VEuPathDB" id="FungiDB:FOMG_17677"/>
<sequence length="203" mass="22670">MHLAARSSPSPFVLSVSRMDHKIFQYGLIKGTRGFSSLNNDSVAYLTRNGTTGSVRNDDGRFLAVLQSQLHLSTSRNSISSTFQREVALNYIQFSSWRRFVELSWEGDSCRATAELPKGLKNVNVQLRKGTAVITLGITSPEPLTYALDDRDIYTILFDPAMYEGFVVVFSADGEHQNDMRAISKPLAYRGPLCCRINEAHTL</sequence>
<reference evidence="1" key="1">
    <citation type="submission" date="2012-04" db="EMBL/GenBank/DDBJ databases">
        <title>The Genome Sequence of Fusarium oxysporum melonis.</title>
        <authorList>
            <consortium name="The Broad Institute Genome Sequencing Platform"/>
            <person name="Ma L.-J."/>
            <person name="Gale L.R."/>
            <person name="Schwartz D.C."/>
            <person name="Zhou S."/>
            <person name="Corby-Kistler H."/>
            <person name="Young S.K."/>
            <person name="Zeng Q."/>
            <person name="Gargeya S."/>
            <person name="Fitzgerald M."/>
            <person name="Haas B."/>
            <person name="Abouelleil A."/>
            <person name="Alvarado L."/>
            <person name="Arachchi H.M."/>
            <person name="Berlin A."/>
            <person name="Brown A."/>
            <person name="Chapman S.B."/>
            <person name="Chen Z."/>
            <person name="Dunbar C."/>
            <person name="Freedman E."/>
            <person name="Gearin G."/>
            <person name="Goldberg J."/>
            <person name="Griggs A."/>
            <person name="Gujja S."/>
            <person name="Heiman D."/>
            <person name="Howarth C."/>
            <person name="Larson L."/>
            <person name="Lui A."/>
            <person name="MacDonald P.J.P."/>
            <person name="Montmayeur A."/>
            <person name="Murphy C."/>
            <person name="Neiman D."/>
            <person name="Pearson M."/>
            <person name="Priest M."/>
            <person name="Roberts A."/>
            <person name="Saif S."/>
            <person name="Shea T."/>
            <person name="Shenoy N."/>
            <person name="Sisk P."/>
            <person name="Stolte C."/>
            <person name="Sykes S."/>
            <person name="Wortman J."/>
            <person name="Nusbaum C."/>
            <person name="Birren B."/>
        </authorList>
    </citation>
    <scope>NUCLEOTIDE SEQUENCE</scope>
    <source>
        <strain evidence="1">26406</strain>
    </source>
</reference>
<proteinExistence type="predicted"/>
<organism evidence="1">
    <name type="scientific">Fusarium oxysporum f. sp. melonis 26406</name>
    <dbReference type="NCBI Taxonomy" id="1089452"/>
    <lineage>
        <taxon>Eukaryota</taxon>
        <taxon>Fungi</taxon>
        <taxon>Dikarya</taxon>
        <taxon>Ascomycota</taxon>
        <taxon>Pezizomycotina</taxon>
        <taxon>Sordariomycetes</taxon>
        <taxon>Hypocreomycetidae</taxon>
        <taxon>Hypocreales</taxon>
        <taxon>Nectriaceae</taxon>
        <taxon>Fusarium</taxon>
        <taxon>Fusarium oxysporum species complex</taxon>
    </lineage>
</organism>
<dbReference type="EMBL" id="JH659388">
    <property type="protein sequence ID" value="EXK25670.1"/>
    <property type="molecule type" value="Genomic_DNA"/>
</dbReference>
<accession>W9Z2P5</accession>
<dbReference type="AlphaFoldDB" id="W9Z2P5"/>
<gene>
    <name evidence="1" type="ORF">FOMG_17677</name>
</gene>
<evidence type="ECO:0000313" key="1">
    <source>
        <dbReference type="EMBL" id="EXK25670.1"/>
    </source>
</evidence>
<reference evidence="1" key="2">
    <citation type="submission" date="2012-05" db="EMBL/GenBank/DDBJ databases">
        <title>Annotation of the Genome Sequence of Fusarium oxysporum f. sp. melonis 26406.</title>
        <authorList>
            <consortium name="The Broad Institute Genomics Platform"/>
            <person name="Ma L.-J."/>
            <person name="Corby-Kistler H."/>
            <person name="Broz K."/>
            <person name="Gale L.R."/>
            <person name="Jonkers W."/>
            <person name="O'Donnell K."/>
            <person name="Ploetz R."/>
            <person name="Steinberg C."/>
            <person name="Schwartz D.C."/>
            <person name="VanEtten H."/>
            <person name="Zhou S."/>
            <person name="Young S.K."/>
            <person name="Zeng Q."/>
            <person name="Gargeya S."/>
            <person name="Fitzgerald M."/>
            <person name="Abouelleil A."/>
            <person name="Alvarado L."/>
            <person name="Chapman S.B."/>
            <person name="Gainer-Dewar J."/>
            <person name="Goldberg J."/>
            <person name="Griggs A."/>
            <person name="Gujja S."/>
            <person name="Hansen M."/>
            <person name="Howarth C."/>
            <person name="Imamovic A."/>
            <person name="Ireland A."/>
            <person name="Larimer J."/>
            <person name="McCowan C."/>
            <person name="Murphy C."/>
            <person name="Pearson M."/>
            <person name="Poon T.W."/>
            <person name="Priest M."/>
            <person name="Roberts A."/>
            <person name="Saif S."/>
            <person name="Shea T."/>
            <person name="Sykes S."/>
            <person name="Wortman J."/>
            <person name="Nusbaum C."/>
            <person name="Birren B."/>
        </authorList>
    </citation>
    <scope>NUCLEOTIDE SEQUENCE</scope>
    <source>
        <strain evidence="1">26406</strain>
    </source>
</reference>
<name>W9Z2P5_FUSOX</name>
<dbReference type="Proteomes" id="UP000030703">
    <property type="component" value="Unassembled WGS sequence"/>
</dbReference>
<protein>
    <submittedName>
        <fullName evidence="1">Uncharacterized protein</fullName>
    </submittedName>
</protein>
<dbReference type="OrthoDB" id="4970839at2759"/>